<reference evidence="4 5" key="1">
    <citation type="journal article" date="2016" name="G3 (Bethesda)">
        <title>First Draft Assembly and Annotation of the Genome of a California Endemic Oak Quercus lobata Nee (Fagaceae).</title>
        <authorList>
            <person name="Sork V.L."/>
            <person name="Fitz-Gibbon S.T."/>
            <person name="Puiu D."/>
            <person name="Crepeau M."/>
            <person name="Gugger P.F."/>
            <person name="Sherman R."/>
            <person name="Stevens K."/>
            <person name="Langley C.H."/>
            <person name="Pellegrini M."/>
            <person name="Salzberg S.L."/>
        </authorList>
    </citation>
    <scope>NUCLEOTIDE SEQUENCE [LARGE SCALE GENOMIC DNA]</scope>
    <source>
        <strain evidence="4 5">cv. SW786</strain>
    </source>
</reference>
<dbReference type="OrthoDB" id="1916983at2759"/>
<dbReference type="OMA" id="ANNDCAN"/>
<evidence type="ECO:0000259" key="3">
    <source>
        <dbReference type="Pfam" id="PF11250"/>
    </source>
</evidence>
<comment type="similarity">
    <text evidence="1">Belongs to the fantastic four family.</text>
</comment>
<dbReference type="EMBL" id="LRBV02000006">
    <property type="status" value="NOT_ANNOTATED_CDS"/>
    <property type="molecule type" value="Genomic_DNA"/>
</dbReference>
<accession>A0A7N2LX11</accession>
<dbReference type="Gramene" id="QL06p003612:mrna">
    <property type="protein sequence ID" value="QL06p003612:mrna:CDS:2"/>
    <property type="gene ID" value="QL06p003612"/>
</dbReference>
<dbReference type="PANTHER" id="PTHR33155">
    <property type="entry name" value="FANTASTIC FOUR-LIKE PROTEIN (DUF3049)"/>
    <property type="match status" value="1"/>
</dbReference>
<feature type="region of interest" description="Disordered" evidence="2">
    <location>
        <begin position="263"/>
        <end position="331"/>
    </location>
</feature>
<dbReference type="RefSeq" id="XP_030975788.1">
    <property type="nucleotide sequence ID" value="XM_031119928.1"/>
</dbReference>
<evidence type="ECO:0000256" key="1">
    <source>
        <dbReference type="ARBA" id="ARBA00008690"/>
    </source>
</evidence>
<sequence length="373" mass="41920">MATIVCQGLQSCLDSHLVEPIRTVRLKMSSAKPHFSQPLELDLKSCFLDSNTKELGDNKRHNSNIEEISSNKPYTPIDNKTSSNPDLGGWSFLQSLGTTSLQGPKVEKENTTYVHPLAKRSWSTLSEKSLELCTENLGNETGTDINESSIFSLPSWDSSNSKSGNSQQKSRQLFGAKSRKANPLNFPPPLTTISGKESLRFRPHREDGRLIIKAVKAPAKHTCFQAERSHGRLRLCLLKTCPTPSTTNVDVLEKIANDLASEEEYGKDGLENDVTNEENTQHVEEEEEEEEDEEEEEKEAVVVEENEANDVEEIKDVYSGGEEKDDNNVNDGYCEADMGIEKYERQRMCKVGEHHQHDKKRLLTWKPLLVATS</sequence>
<dbReference type="KEGG" id="qlo:115995377"/>
<feature type="domain" description="FAF" evidence="3">
    <location>
        <begin position="185"/>
        <end position="237"/>
    </location>
</feature>
<evidence type="ECO:0000313" key="5">
    <source>
        <dbReference type="Proteomes" id="UP000594261"/>
    </source>
</evidence>
<dbReference type="InParanoid" id="A0A7N2LX11"/>
<dbReference type="GeneID" id="115995377"/>
<gene>
    <name evidence="4" type="primary">LOC115995377</name>
</gene>
<dbReference type="FunCoup" id="A0A7N2LX11">
    <property type="interactions" value="86"/>
</dbReference>
<dbReference type="AlphaFoldDB" id="A0A7N2LX11"/>
<dbReference type="Pfam" id="PF11250">
    <property type="entry name" value="FAF"/>
    <property type="match status" value="1"/>
</dbReference>
<evidence type="ECO:0000256" key="2">
    <source>
        <dbReference type="SAM" id="MobiDB-lite"/>
    </source>
</evidence>
<keyword evidence="5" id="KW-1185">Reference proteome</keyword>
<protein>
    <recommendedName>
        <fullName evidence="3">FAF domain-containing protein</fullName>
    </recommendedName>
</protein>
<reference evidence="4" key="2">
    <citation type="submission" date="2021-01" db="UniProtKB">
        <authorList>
            <consortium name="EnsemblPlants"/>
        </authorList>
    </citation>
    <scope>IDENTIFICATION</scope>
</reference>
<dbReference type="EnsemblPlants" id="QL06p003612:mrna">
    <property type="protein sequence ID" value="QL06p003612:mrna:CDS:2"/>
    <property type="gene ID" value="QL06p003612"/>
</dbReference>
<dbReference type="InterPro" id="IPR046431">
    <property type="entry name" value="FAF_dom"/>
</dbReference>
<proteinExistence type="inferred from homology"/>
<name>A0A7N2LX11_QUELO</name>
<evidence type="ECO:0000313" key="4">
    <source>
        <dbReference type="EnsemblPlants" id="QL06p003612:mrna:CDS:2"/>
    </source>
</evidence>
<dbReference type="InterPro" id="IPR021410">
    <property type="entry name" value="FAF"/>
</dbReference>
<dbReference type="Proteomes" id="UP000594261">
    <property type="component" value="Chromosome 6"/>
</dbReference>
<feature type="compositionally biased region" description="Acidic residues" evidence="2">
    <location>
        <begin position="284"/>
        <end position="313"/>
    </location>
</feature>
<feature type="region of interest" description="Disordered" evidence="2">
    <location>
        <begin position="156"/>
        <end position="195"/>
    </location>
</feature>
<organism evidence="4 5">
    <name type="scientific">Quercus lobata</name>
    <name type="common">Valley oak</name>
    <dbReference type="NCBI Taxonomy" id="97700"/>
    <lineage>
        <taxon>Eukaryota</taxon>
        <taxon>Viridiplantae</taxon>
        <taxon>Streptophyta</taxon>
        <taxon>Embryophyta</taxon>
        <taxon>Tracheophyta</taxon>
        <taxon>Spermatophyta</taxon>
        <taxon>Magnoliopsida</taxon>
        <taxon>eudicotyledons</taxon>
        <taxon>Gunneridae</taxon>
        <taxon>Pentapetalae</taxon>
        <taxon>rosids</taxon>
        <taxon>fabids</taxon>
        <taxon>Fagales</taxon>
        <taxon>Fagaceae</taxon>
        <taxon>Quercus</taxon>
    </lineage>
</organism>
<feature type="compositionally biased region" description="Low complexity" evidence="2">
    <location>
        <begin position="158"/>
        <end position="170"/>
    </location>
</feature>
<dbReference type="PANTHER" id="PTHR33155:SF4">
    <property type="entry name" value="PROTEIN FANTASTIC FOUR 3"/>
    <property type="match status" value="1"/>
</dbReference>